<accession>A0A0E9RYA0</accession>
<protein>
    <submittedName>
        <fullName evidence="1">Uncharacterized protein</fullName>
    </submittedName>
</protein>
<organism evidence="1">
    <name type="scientific">Anguilla anguilla</name>
    <name type="common">European freshwater eel</name>
    <name type="synonym">Muraena anguilla</name>
    <dbReference type="NCBI Taxonomy" id="7936"/>
    <lineage>
        <taxon>Eukaryota</taxon>
        <taxon>Metazoa</taxon>
        <taxon>Chordata</taxon>
        <taxon>Craniata</taxon>
        <taxon>Vertebrata</taxon>
        <taxon>Euteleostomi</taxon>
        <taxon>Actinopterygii</taxon>
        <taxon>Neopterygii</taxon>
        <taxon>Teleostei</taxon>
        <taxon>Anguilliformes</taxon>
        <taxon>Anguillidae</taxon>
        <taxon>Anguilla</taxon>
    </lineage>
</organism>
<dbReference type="EMBL" id="GBXM01074725">
    <property type="protein sequence ID" value="JAH33852.1"/>
    <property type="molecule type" value="Transcribed_RNA"/>
</dbReference>
<reference evidence="1" key="2">
    <citation type="journal article" date="2015" name="Fish Shellfish Immunol.">
        <title>Early steps in the European eel (Anguilla anguilla)-Vibrio vulnificus interaction in the gills: Role of the RtxA13 toxin.</title>
        <authorList>
            <person name="Callol A."/>
            <person name="Pajuelo D."/>
            <person name="Ebbesson L."/>
            <person name="Teles M."/>
            <person name="MacKenzie S."/>
            <person name="Amaro C."/>
        </authorList>
    </citation>
    <scope>NUCLEOTIDE SEQUENCE</scope>
</reference>
<evidence type="ECO:0000313" key="1">
    <source>
        <dbReference type="EMBL" id="JAH33852.1"/>
    </source>
</evidence>
<sequence length="60" mass="6880">MLYRVVVQGSLQTRNKFRLLRCNISSYSKPLSLKSEQQGSQGTSYSLGYIVMLFVLNFTK</sequence>
<reference evidence="1" key="1">
    <citation type="submission" date="2014-11" db="EMBL/GenBank/DDBJ databases">
        <authorList>
            <person name="Amaro Gonzalez C."/>
        </authorList>
    </citation>
    <scope>NUCLEOTIDE SEQUENCE</scope>
</reference>
<dbReference type="AlphaFoldDB" id="A0A0E9RYA0"/>
<proteinExistence type="predicted"/>
<name>A0A0E9RYA0_ANGAN</name>